<feature type="region of interest" description="Disordered" evidence="21">
    <location>
        <begin position="1215"/>
        <end position="1434"/>
    </location>
</feature>
<keyword evidence="6 22" id="KW-1133">Transmembrane helix</keyword>
<evidence type="ECO:0000256" key="7">
    <source>
        <dbReference type="ARBA" id="ARBA00023018"/>
    </source>
</evidence>
<evidence type="ECO:0000256" key="5">
    <source>
        <dbReference type="ARBA" id="ARBA00022692"/>
    </source>
</evidence>
<evidence type="ECO:0000256" key="3">
    <source>
        <dbReference type="ARBA" id="ARBA00022448"/>
    </source>
</evidence>
<keyword evidence="8 20" id="KW-0175">Coiled coil</keyword>
<evidence type="ECO:0000256" key="22">
    <source>
        <dbReference type="SAM" id="Phobius"/>
    </source>
</evidence>
<name>A0AAW0SWH2_SCYPA</name>
<organism evidence="24 25">
    <name type="scientific">Scylla paramamosain</name>
    <name type="common">Mud crab</name>
    <dbReference type="NCBI Taxonomy" id="85552"/>
    <lineage>
        <taxon>Eukaryota</taxon>
        <taxon>Metazoa</taxon>
        <taxon>Ecdysozoa</taxon>
        <taxon>Arthropoda</taxon>
        <taxon>Crustacea</taxon>
        <taxon>Multicrustacea</taxon>
        <taxon>Malacostraca</taxon>
        <taxon>Eumalacostraca</taxon>
        <taxon>Eucarida</taxon>
        <taxon>Decapoda</taxon>
        <taxon>Pleocyemata</taxon>
        <taxon>Brachyura</taxon>
        <taxon>Eubrachyura</taxon>
        <taxon>Portunoidea</taxon>
        <taxon>Portunidae</taxon>
        <taxon>Portuninae</taxon>
        <taxon>Scylla</taxon>
    </lineage>
</organism>
<dbReference type="PRINTS" id="PR00177">
    <property type="entry name" value="NMDARECEPTOR"/>
</dbReference>
<evidence type="ECO:0000256" key="10">
    <source>
        <dbReference type="ARBA" id="ARBA00023136"/>
    </source>
</evidence>
<evidence type="ECO:0000256" key="17">
    <source>
        <dbReference type="PIRSR" id="PIRSR601508-1"/>
    </source>
</evidence>
<keyword evidence="15" id="KW-0407">Ion channel</keyword>
<dbReference type="InterPro" id="IPR015683">
    <property type="entry name" value="Ionotropic_Glu_rcpt"/>
</dbReference>
<feature type="binding site" evidence="17">
    <location>
        <position position="813"/>
    </location>
    <ligand>
        <name>L-glutamate</name>
        <dbReference type="ChEBI" id="CHEBI:29985"/>
    </ligand>
</feature>
<evidence type="ECO:0000256" key="15">
    <source>
        <dbReference type="ARBA" id="ARBA00023303"/>
    </source>
</evidence>
<dbReference type="GO" id="GO:0015276">
    <property type="term" value="F:ligand-gated monoatomic ion channel activity"/>
    <property type="evidence" value="ECO:0007669"/>
    <property type="project" value="InterPro"/>
</dbReference>
<evidence type="ECO:0000256" key="18">
    <source>
        <dbReference type="PIRSR" id="PIRSR601508-2"/>
    </source>
</evidence>
<dbReference type="SUPFAM" id="SSF53850">
    <property type="entry name" value="Periplasmic binding protein-like II"/>
    <property type="match status" value="1"/>
</dbReference>
<keyword evidence="10 22" id="KW-0472">Membrane</keyword>
<dbReference type="InterPro" id="IPR001508">
    <property type="entry name" value="Iono_Glu_rcpt_met"/>
</dbReference>
<feature type="compositionally biased region" description="Pro residues" evidence="21">
    <location>
        <begin position="1424"/>
        <end position="1434"/>
    </location>
</feature>
<keyword evidence="3" id="KW-0813">Transport</keyword>
<dbReference type="Gene3D" id="3.40.50.2300">
    <property type="match status" value="2"/>
</dbReference>
<keyword evidence="13" id="KW-0628">Postsynaptic cell membrane</keyword>
<evidence type="ECO:0000256" key="1">
    <source>
        <dbReference type="ARBA" id="ARBA00004651"/>
    </source>
</evidence>
<dbReference type="InterPro" id="IPR019594">
    <property type="entry name" value="Glu/Gly-bd"/>
</dbReference>
<evidence type="ECO:0000256" key="9">
    <source>
        <dbReference type="ARBA" id="ARBA00023065"/>
    </source>
</evidence>
<dbReference type="InterPro" id="IPR028082">
    <property type="entry name" value="Peripla_BP_I"/>
</dbReference>
<feature type="compositionally biased region" description="Low complexity" evidence="21">
    <location>
        <begin position="1324"/>
        <end position="1353"/>
    </location>
</feature>
<keyword evidence="7" id="KW-0770">Synapse</keyword>
<dbReference type="Pfam" id="PF10613">
    <property type="entry name" value="Lig_chan-Glu_bd"/>
    <property type="match status" value="1"/>
</dbReference>
<feature type="coiled-coil region" evidence="20">
    <location>
        <begin position="1018"/>
        <end position="1045"/>
    </location>
</feature>
<evidence type="ECO:0000256" key="20">
    <source>
        <dbReference type="SAM" id="Coils"/>
    </source>
</evidence>
<evidence type="ECO:0000256" key="16">
    <source>
        <dbReference type="ARBA" id="ARBA00034100"/>
    </source>
</evidence>
<dbReference type="SUPFAM" id="SSF53822">
    <property type="entry name" value="Periplasmic binding protein-like I"/>
    <property type="match status" value="1"/>
</dbReference>
<proteinExistence type="inferred from homology"/>
<feature type="compositionally biased region" description="Low complexity" evidence="21">
    <location>
        <begin position="1258"/>
        <end position="1271"/>
    </location>
</feature>
<feature type="compositionally biased region" description="Polar residues" evidence="21">
    <location>
        <begin position="1354"/>
        <end position="1401"/>
    </location>
</feature>
<dbReference type="SMART" id="SM00079">
    <property type="entry name" value="PBPe"/>
    <property type="match status" value="1"/>
</dbReference>
<feature type="domain" description="Ionotropic glutamate receptor C-terminal" evidence="23">
    <location>
        <begin position="577"/>
        <end position="919"/>
    </location>
</feature>
<evidence type="ECO:0000256" key="14">
    <source>
        <dbReference type="ARBA" id="ARBA00023286"/>
    </source>
</evidence>
<evidence type="ECO:0000259" key="23">
    <source>
        <dbReference type="SMART" id="SM00079"/>
    </source>
</evidence>
<feature type="region of interest" description="Disordered" evidence="21">
    <location>
        <begin position="1063"/>
        <end position="1119"/>
    </location>
</feature>
<feature type="compositionally biased region" description="Polar residues" evidence="21">
    <location>
        <begin position="1215"/>
        <end position="1257"/>
    </location>
</feature>
<feature type="transmembrane region" description="Helical" evidence="22">
    <location>
        <begin position="723"/>
        <end position="742"/>
    </location>
</feature>
<dbReference type="CDD" id="cd22541">
    <property type="entry name" value="SP5_N"/>
    <property type="match status" value="1"/>
</dbReference>
<dbReference type="EMBL" id="JARAKH010000043">
    <property type="protein sequence ID" value="KAK8379304.1"/>
    <property type="molecule type" value="Genomic_DNA"/>
</dbReference>
<dbReference type="FunFam" id="1.10.287.70:FF:000199">
    <property type="entry name" value="Glutamate receptor ionotropic, NMDA 2B"/>
    <property type="match status" value="1"/>
</dbReference>
<comment type="caution">
    <text evidence="24">The sequence shown here is derived from an EMBL/GenBank/DDBJ whole genome shotgun (WGS) entry which is preliminary data.</text>
</comment>
<feature type="site" description="Crucial to convey clamshell closure to channel opening" evidence="18">
    <location>
        <position position="785"/>
    </location>
</feature>
<evidence type="ECO:0000256" key="4">
    <source>
        <dbReference type="ARBA" id="ARBA00022475"/>
    </source>
</evidence>
<keyword evidence="9" id="KW-0406">Ion transport</keyword>
<dbReference type="GO" id="GO:0038023">
    <property type="term" value="F:signaling receptor activity"/>
    <property type="evidence" value="ECO:0007669"/>
    <property type="project" value="InterPro"/>
</dbReference>
<feature type="binding site" evidence="17">
    <location>
        <position position="644"/>
    </location>
    <ligand>
        <name>L-glutamate</name>
        <dbReference type="ChEBI" id="CHEBI:29985"/>
    </ligand>
</feature>
<dbReference type="Pfam" id="PF01094">
    <property type="entry name" value="ANF_receptor"/>
    <property type="match status" value="1"/>
</dbReference>
<reference evidence="24 25" key="1">
    <citation type="submission" date="2023-03" db="EMBL/GenBank/DDBJ databases">
        <title>High-quality genome of Scylla paramamosain provides insights in environmental adaptation.</title>
        <authorList>
            <person name="Zhang L."/>
        </authorList>
    </citation>
    <scope>NUCLEOTIDE SEQUENCE [LARGE SCALE GENOMIC DNA]</scope>
    <source>
        <strain evidence="24">LZ_2023a</strain>
        <tissue evidence="24">Muscle</tissue>
    </source>
</reference>
<evidence type="ECO:0000256" key="11">
    <source>
        <dbReference type="ARBA" id="ARBA00023170"/>
    </source>
</evidence>
<comment type="subcellular location">
    <subcellularLocation>
        <location evidence="1">Cell membrane</location>
        <topology evidence="1">Multi-pass membrane protein</topology>
    </subcellularLocation>
    <subcellularLocation>
        <location evidence="16">Postsynaptic cell membrane</location>
    </subcellularLocation>
</comment>
<accession>A0AAW0SWH2</accession>
<feature type="transmembrane region" description="Helical" evidence="22">
    <location>
        <begin position="754"/>
        <end position="777"/>
    </location>
</feature>
<dbReference type="GO" id="GO:0043226">
    <property type="term" value="C:organelle"/>
    <property type="evidence" value="ECO:0007669"/>
    <property type="project" value="UniProtKB-ARBA"/>
</dbReference>
<evidence type="ECO:0000256" key="21">
    <source>
        <dbReference type="SAM" id="MobiDB-lite"/>
    </source>
</evidence>
<evidence type="ECO:0000256" key="2">
    <source>
        <dbReference type="ARBA" id="ARBA00008685"/>
    </source>
</evidence>
<keyword evidence="14" id="KW-1071">Ligand-gated ion channel</keyword>
<feature type="disulfide bond" evidence="19">
    <location>
        <begin position="868"/>
        <end position="921"/>
    </location>
</feature>
<evidence type="ECO:0000256" key="19">
    <source>
        <dbReference type="PIRSR" id="PIRSR601508-3"/>
    </source>
</evidence>
<sequence length="1434" mass="159879">MVEGHYTEGGEGGGGRRRRRSGGEKVRIMNSRKTLCTVAILVILGVGARGVGLPEPHPPPEPPVVQALTIGTRFRPPDPTPDETGSRSDVREGLNVGIIMPMTKFKLRKYQGQVRTGLRVFDKKLGSKYRFGYSEFIQQQLPINPSPTKILDTLCDKFLPMNVSAIIYTTKDERFGRNTASSQYFLQLAGYLGIPVIAWNADNSGLEQASMSGLRIQMAPSIHHQAAAMLSILVRYQWHAFTIVTSHIAGHSDFVQTVRDQVHQYRDTQDLSKPNIKFTIIDTVLLNQAEKDLAVVVDSEARIMLLYSTNEEAKHIMRSAEKLSLTGKNYVWIVTQSVVGPSEFAPSDFPVGMLGVHFDTDDNALQESLVTTVRIFGYGVINFLSDNRNEHLSLNPQLSCEGHTNARWALGATFYRYLKNVSVPYDKVYEDLDSKREDRHNVVEFLQDGTRKDVELKIMNLRPGGGSGTSKKWEEIGTWNSWEPEGVTINDIVWPGHQHVPPPGVPEKFHLKIVFLEEPPYISLASPDPVTGQCSANRGILCRIATEAMMANAHTSDPSGTKLSQPLTQLSLSPRSVTNVTLAQQNSTYFQNFSAELGFTYDLFRVEDGKWGTLEGYKWNGLVASLINHRADMALTSFKINSERESVIDFTVPFLESGIAIVVAKRTGIISPTAFLEPFDTASWMLVAFVAIQVAALTVFLFEWLSPGGYNMKVAPPTDHKFSLLRTYWLVWAVLFQAAVHVDCPKGFTARFMANIWAMFAVVFLAIYTANLAAFMITREEYHDLSGIEDHRLQNPYFKKPPFKFGFVPFTNTETILSKHQPEMFQYMRQYNKSSITAGIKSIKKGEQDAFIYDATVLDYRVGQDDECTLLTVGAWYHMTGYGIAFPRGSKHTAQFNERLMSYKDNGDMERIQRFWLTGACKPKKQNKRASEPLALEQFLSAYLLLLTGVLLALVLLLLEHAYFKYVRGHLQKTDKGGCCALVSLSMGKSLNFRGAVIEAHNKLLRHRCRDPLCDTHIWKVKHDLDMARVKIKQLEKELESHGVKPSRKFATSLPFTTRQLLSPQPHNLISPSQPDNFLSPQPHSLVSPSHPNNFSPHNLTVSSPLHNPTTSLPTTSQSRLPFTTRQLPLPTTSQFRLPFTTRQLLSPQPHNLVSPSQPDNFSPHNLTVSFPLHNPTTSLPTTSQSRFPFTTRQLLSPQPHNLVSLHNLTTFSPTTSQFRLPSQPDNFLPTTSQFRLPSQPDNFSPHNLTISSPLHNPTTSLPTTSQSSPLHNPTTSLPTTSQSRLPFTTRQLLSPQPHNLVSPSQPDNFSPHNLTISSPLHNPTTSLPTTSQSSPLHIPTTSLPTTSQSSPLHNPTTSLPTTSQSRLPFTSQQLLSPQPHNLISPSQPDNFSPHNLTISSPLHIPTTSLPHNPTTSPPHSLTPSPPPPSLPTA</sequence>
<dbReference type="FunFam" id="3.40.190.10:FF:000078">
    <property type="entry name" value="glutamate receptor ionotropic, NMDA 3B"/>
    <property type="match status" value="1"/>
</dbReference>
<comment type="similarity">
    <text evidence="2">Belongs to the glutamate-gated ion channel (TC 1.A.10.1) family.</text>
</comment>
<evidence type="ECO:0000256" key="8">
    <source>
        <dbReference type="ARBA" id="ARBA00023054"/>
    </source>
</evidence>
<gene>
    <name evidence="24" type="ORF">O3P69_019290</name>
</gene>
<dbReference type="GO" id="GO:0045211">
    <property type="term" value="C:postsynaptic membrane"/>
    <property type="evidence" value="ECO:0007669"/>
    <property type="project" value="UniProtKB-SubCell"/>
</dbReference>
<keyword evidence="11" id="KW-0675">Receptor</keyword>
<dbReference type="PANTHER" id="PTHR18966">
    <property type="entry name" value="IONOTROPIC GLUTAMATE RECEPTOR"/>
    <property type="match status" value="1"/>
</dbReference>
<protein>
    <recommendedName>
        <fullName evidence="23">Ionotropic glutamate receptor C-terminal domain-containing protein</fullName>
    </recommendedName>
</protein>
<keyword evidence="12" id="KW-0325">Glycoprotein</keyword>
<feature type="compositionally biased region" description="Low complexity" evidence="21">
    <location>
        <begin position="1406"/>
        <end position="1423"/>
    </location>
</feature>
<keyword evidence="25" id="KW-1185">Reference proteome</keyword>
<dbReference type="Proteomes" id="UP001487740">
    <property type="component" value="Unassembled WGS sequence"/>
</dbReference>
<evidence type="ECO:0000313" key="24">
    <source>
        <dbReference type="EMBL" id="KAK8379304.1"/>
    </source>
</evidence>
<feature type="region of interest" description="Disordered" evidence="21">
    <location>
        <begin position="1"/>
        <end position="26"/>
    </location>
</feature>
<keyword evidence="4" id="KW-1003">Cell membrane</keyword>
<keyword evidence="5 22" id="KW-0812">Transmembrane</keyword>
<evidence type="ECO:0000256" key="6">
    <source>
        <dbReference type="ARBA" id="ARBA00022989"/>
    </source>
</evidence>
<dbReference type="FunFam" id="3.40.190.10:FF:000155">
    <property type="entry name" value="Glutamate receptor ionotropic, NMDA 2B"/>
    <property type="match status" value="1"/>
</dbReference>
<dbReference type="Pfam" id="PF00060">
    <property type="entry name" value="Lig_chan"/>
    <property type="match status" value="1"/>
</dbReference>
<feature type="transmembrane region" description="Helical" evidence="22">
    <location>
        <begin position="682"/>
        <end position="702"/>
    </location>
</feature>
<evidence type="ECO:0000256" key="13">
    <source>
        <dbReference type="ARBA" id="ARBA00023257"/>
    </source>
</evidence>
<dbReference type="Gene3D" id="3.40.190.10">
    <property type="entry name" value="Periplasmic binding protein-like II"/>
    <property type="match status" value="2"/>
</dbReference>
<dbReference type="InterPro" id="IPR001828">
    <property type="entry name" value="ANF_lig-bd_rcpt"/>
</dbReference>
<evidence type="ECO:0000313" key="25">
    <source>
        <dbReference type="Proteomes" id="UP001487740"/>
    </source>
</evidence>
<evidence type="ECO:0000256" key="12">
    <source>
        <dbReference type="ARBA" id="ARBA00023180"/>
    </source>
</evidence>
<feature type="transmembrane region" description="Helical" evidence="22">
    <location>
        <begin position="934"/>
        <end position="959"/>
    </location>
</feature>
<feature type="binding site" evidence="17">
    <location>
        <position position="854"/>
    </location>
    <ligand>
        <name>L-glutamate</name>
        <dbReference type="ChEBI" id="CHEBI:29985"/>
    </ligand>
</feature>
<dbReference type="InterPro" id="IPR001320">
    <property type="entry name" value="Iontro_rcpt_C"/>
</dbReference>
<keyword evidence="19" id="KW-1015">Disulfide bond</keyword>
<feature type="compositionally biased region" description="Polar residues" evidence="21">
    <location>
        <begin position="1272"/>
        <end position="1323"/>
    </location>
</feature>